<feature type="compositionally biased region" description="Basic and acidic residues" evidence="1">
    <location>
        <begin position="698"/>
        <end position="727"/>
    </location>
</feature>
<organism evidence="2 3">
    <name type="scientific">Sphaerobolus stellatus (strain SS14)</name>
    <dbReference type="NCBI Taxonomy" id="990650"/>
    <lineage>
        <taxon>Eukaryota</taxon>
        <taxon>Fungi</taxon>
        <taxon>Dikarya</taxon>
        <taxon>Basidiomycota</taxon>
        <taxon>Agaricomycotina</taxon>
        <taxon>Agaricomycetes</taxon>
        <taxon>Phallomycetidae</taxon>
        <taxon>Geastrales</taxon>
        <taxon>Sphaerobolaceae</taxon>
        <taxon>Sphaerobolus</taxon>
    </lineage>
</organism>
<feature type="region of interest" description="Disordered" evidence="1">
    <location>
        <begin position="695"/>
        <end position="745"/>
    </location>
</feature>
<dbReference type="EMBL" id="KN837143">
    <property type="protein sequence ID" value="KIJ40610.1"/>
    <property type="molecule type" value="Genomic_DNA"/>
</dbReference>
<accession>A0A0C9VQR8</accession>
<dbReference type="InterPro" id="IPR011990">
    <property type="entry name" value="TPR-like_helical_dom_sf"/>
</dbReference>
<name>A0A0C9VQR8_SPHS4</name>
<feature type="non-terminal residue" evidence="2">
    <location>
        <position position="1"/>
    </location>
</feature>
<keyword evidence="3" id="KW-1185">Reference proteome</keyword>
<evidence type="ECO:0000313" key="3">
    <source>
        <dbReference type="Proteomes" id="UP000054279"/>
    </source>
</evidence>
<dbReference type="Proteomes" id="UP000054279">
    <property type="component" value="Unassembled WGS sequence"/>
</dbReference>
<evidence type="ECO:0000256" key="1">
    <source>
        <dbReference type="SAM" id="MobiDB-lite"/>
    </source>
</evidence>
<evidence type="ECO:0000313" key="2">
    <source>
        <dbReference type="EMBL" id="KIJ40610.1"/>
    </source>
</evidence>
<proteinExistence type="predicted"/>
<dbReference type="HOGENOM" id="CLU_362542_0_0_1"/>
<dbReference type="Gene3D" id="1.25.40.10">
    <property type="entry name" value="Tetratricopeptide repeat domain"/>
    <property type="match status" value="1"/>
</dbReference>
<protein>
    <submittedName>
        <fullName evidence="2">Uncharacterized protein</fullName>
    </submittedName>
</protein>
<dbReference type="OrthoDB" id="185373at2759"/>
<reference evidence="2 3" key="1">
    <citation type="submission" date="2014-06" db="EMBL/GenBank/DDBJ databases">
        <title>Evolutionary Origins and Diversification of the Mycorrhizal Mutualists.</title>
        <authorList>
            <consortium name="DOE Joint Genome Institute"/>
            <consortium name="Mycorrhizal Genomics Consortium"/>
            <person name="Kohler A."/>
            <person name="Kuo A."/>
            <person name="Nagy L.G."/>
            <person name="Floudas D."/>
            <person name="Copeland A."/>
            <person name="Barry K.W."/>
            <person name="Cichocki N."/>
            <person name="Veneault-Fourrey C."/>
            <person name="LaButti K."/>
            <person name="Lindquist E.A."/>
            <person name="Lipzen A."/>
            <person name="Lundell T."/>
            <person name="Morin E."/>
            <person name="Murat C."/>
            <person name="Riley R."/>
            <person name="Ohm R."/>
            <person name="Sun H."/>
            <person name="Tunlid A."/>
            <person name="Henrissat B."/>
            <person name="Grigoriev I.V."/>
            <person name="Hibbett D.S."/>
            <person name="Martin F."/>
        </authorList>
    </citation>
    <scope>NUCLEOTIDE SEQUENCE [LARGE SCALE GENOMIC DNA]</scope>
    <source>
        <strain evidence="2 3">SS14</strain>
    </source>
</reference>
<gene>
    <name evidence="2" type="ORF">M422DRAFT_32238</name>
</gene>
<sequence>MLSRCLHPRPIFLRLRPAHSLVFTEKEFVWDLPIDPPPPPPPPLEDSHDTPKLTRTLLSRKDGRLRQDGLAMANILTKIEELEQEDPRHQPYYVTIIKDLAQMGLHDSVDVLIRCMLFEETPITKETWAAIIAKRKAGRYIWERSGIPSKKRLKGLFVRSETGEKPNPLSMFSLLEAMNDNVIRKSGLVEELEWVIKAYTEVYGTDIPVDFWGVVLEAYIAQGQVEQTKIALERITSLPSYNEDHTLQQYLDASPSASTSRAPLEPDTAAVSPALICLRHIIRELALDTKKKVTINYLESLLSKYNANRHFQIDEWNDVLSILLRCGDYDRAFQLFEGMLSTSEESSYLSLPNGQTFQILLSSYQLMQRRRYTQTVDDTFLTSYSPRALLSKIVALDKRPDPESTPSNPPIFSPPTLNAFLGMFMRQRDYAAAFVTLSLFDPTAFLDPTPTSKSKSKPKSHWDSFISTAQDIPFWVPKTKRVITNRLLNRVKTTVERGSALGRETRSLRPQTPEDEIELVKRVRPEGVPLRDIIEDERRRDNIFYRTFLGTGKLGPEELDEVFLNKLSRVRWSLIPQPPHGVSFELAFLKRLLRDAITAEVMSGLPGAKKISLVDQGVMKMVDEGVKECMREVIGTDEVEIKWGKLGRDEENVLEKKAGKGAGKGRLGGESERSVGCTKTRNWIIRDRQSQLGGWQADRGERSDLGGWQDDRGARREEGWRDDRGARSDLGWNAHGAGSDLGWSDDRGAELWSDDRGRVYRRDVRAMKLAE</sequence>
<dbReference type="AlphaFoldDB" id="A0A0C9VQR8"/>